<dbReference type="EMBL" id="MLFU01000053">
    <property type="protein sequence ID" value="KAK1490194.1"/>
    <property type="molecule type" value="Genomic_DNA"/>
</dbReference>
<keyword evidence="2" id="KW-1185">Reference proteome</keyword>
<dbReference type="RefSeq" id="XP_060378523.1">
    <property type="nucleotide sequence ID" value="XM_060526875.1"/>
</dbReference>
<dbReference type="Proteomes" id="UP001227543">
    <property type="component" value="Unassembled WGS sequence"/>
</dbReference>
<organism evidence="1 2">
    <name type="scientific">Colletotrichum tamarilloi</name>
    <dbReference type="NCBI Taxonomy" id="1209934"/>
    <lineage>
        <taxon>Eukaryota</taxon>
        <taxon>Fungi</taxon>
        <taxon>Dikarya</taxon>
        <taxon>Ascomycota</taxon>
        <taxon>Pezizomycotina</taxon>
        <taxon>Sordariomycetes</taxon>
        <taxon>Hypocreomycetidae</taxon>
        <taxon>Glomerellales</taxon>
        <taxon>Glomerellaceae</taxon>
        <taxon>Colletotrichum</taxon>
        <taxon>Colletotrichum acutatum species complex</taxon>
    </lineage>
</organism>
<comment type="caution">
    <text evidence="1">The sequence shown here is derived from an EMBL/GenBank/DDBJ whole genome shotgun (WGS) entry which is preliminary data.</text>
</comment>
<evidence type="ECO:0000313" key="1">
    <source>
        <dbReference type="EMBL" id="KAK1490194.1"/>
    </source>
</evidence>
<feature type="non-terminal residue" evidence="1">
    <location>
        <position position="1"/>
    </location>
</feature>
<name>A0ABQ9QZI5_9PEZI</name>
<proteinExistence type="predicted"/>
<accession>A0ABQ9QZI5</accession>
<gene>
    <name evidence="1" type="ORF">CTAM01_10863</name>
</gene>
<protein>
    <submittedName>
        <fullName evidence="1">Uncharacterized protein</fullName>
    </submittedName>
</protein>
<dbReference type="GeneID" id="85411113"/>
<reference evidence="1 2" key="1">
    <citation type="submission" date="2016-10" db="EMBL/GenBank/DDBJ databases">
        <title>The genome sequence of Colletotrichum fioriniae PJ7.</title>
        <authorList>
            <person name="Baroncelli R."/>
        </authorList>
    </citation>
    <scope>NUCLEOTIDE SEQUENCE [LARGE SCALE GENOMIC DNA]</scope>
    <source>
        <strain evidence="1 2">Tom-12</strain>
    </source>
</reference>
<evidence type="ECO:0000313" key="2">
    <source>
        <dbReference type="Proteomes" id="UP001227543"/>
    </source>
</evidence>
<sequence length="129" mass="14678">SAPRLRTRKPRVNSWADWKPAEVYHRTSNSLLLPATPHGPSMVKNRPLFSTDYKLLKGGLMRRRRTAPTSIIRIQESGQLANTPGAAVSSGTRIPKWLSTAFKTTNTPLLYYDLLHTDEVWMRTAPWHL</sequence>